<protein>
    <recommendedName>
        <fullName evidence="13">Cd(2+)-exporting ATPase</fullName>
        <ecNumber evidence="13">7.2.2.21</ecNumber>
    </recommendedName>
</protein>
<keyword evidence="3 15" id="KW-1003">Cell membrane</keyword>
<reference evidence="17" key="1">
    <citation type="submission" date="2022-07" db="EMBL/GenBank/DDBJ databases">
        <authorList>
            <person name="Jung M.-Y."/>
            <person name="Lee M."/>
        </authorList>
    </citation>
    <scope>NUCLEOTIDE SEQUENCE</scope>
    <source>
        <strain evidence="17">S8</strain>
    </source>
</reference>
<organism evidence="17 18">
    <name type="scientific">Granulicatella seriolae</name>
    <dbReference type="NCBI Taxonomy" id="2967226"/>
    <lineage>
        <taxon>Bacteria</taxon>
        <taxon>Bacillati</taxon>
        <taxon>Bacillota</taxon>
        <taxon>Bacilli</taxon>
        <taxon>Lactobacillales</taxon>
        <taxon>Carnobacteriaceae</taxon>
        <taxon>Granulicatella</taxon>
    </lineage>
</organism>
<proteinExistence type="inferred from homology"/>
<dbReference type="Pfam" id="PF00122">
    <property type="entry name" value="E1-E2_ATPase"/>
    <property type="match status" value="1"/>
</dbReference>
<dbReference type="InterPro" id="IPR018303">
    <property type="entry name" value="ATPase_P-typ_P_site"/>
</dbReference>
<dbReference type="SUPFAM" id="SSF81653">
    <property type="entry name" value="Calcium ATPase, transduction domain A"/>
    <property type="match status" value="1"/>
</dbReference>
<evidence type="ECO:0000313" key="18">
    <source>
        <dbReference type="Proteomes" id="UP001059480"/>
    </source>
</evidence>
<evidence type="ECO:0000256" key="8">
    <source>
        <dbReference type="ARBA" id="ARBA00022741"/>
    </source>
</evidence>
<comment type="subcellular location">
    <subcellularLocation>
        <location evidence="1">Cell membrane</location>
        <topology evidence="1">Multi-pass membrane protein</topology>
    </subcellularLocation>
</comment>
<dbReference type="SUPFAM" id="SSF56784">
    <property type="entry name" value="HAD-like"/>
    <property type="match status" value="1"/>
</dbReference>
<dbReference type="InterPro" id="IPR008250">
    <property type="entry name" value="ATPase_P-typ_transduc_dom_A_sf"/>
</dbReference>
<comment type="catalytic activity">
    <reaction evidence="14">
        <text>Cd(2+)(in) + ATP + H2O = Cd(2+)(out) + ADP + phosphate + H(+)</text>
        <dbReference type="Rhea" id="RHEA:12132"/>
        <dbReference type="ChEBI" id="CHEBI:15377"/>
        <dbReference type="ChEBI" id="CHEBI:15378"/>
        <dbReference type="ChEBI" id="CHEBI:30616"/>
        <dbReference type="ChEBI" id="CHEBI:43474"/>
        <dbReference type="ChEBI" id="CHEBI:48775"/>
        <dbReference type="ChEBI" id="CHEBI:456216"/>
        <dbReference type="EC" id="7.2.2.21"/>
    </reaction>
</comment>
<dbReference type="PANTHER" id="PTHR48085:SF5">
    <property type="entry name" value="CADMIUM_ZINC-TRANSPORTING ATPASE HMA4-RELATED"/>
    <property type="match status" value="1"/>
</dbReference>
<dbReference type="RefSeq" id="WP_256944283.1">
    <property type="nucleotide sequence ID" value="NZ_JANHNZ010000001.1"/>
</dbReference>
<dbReference type="NCBIfam" id="TIGR01525">
    <property type="entry name" value="ATPase-IB_hvy"/>
    <property type="match status" value="1"/>
</dbReference>
<dbReference type="EMBL" id="JANHNZ010000001">
    <property type="protein sequence ID" value="MCQ9209174.1"/>
    <property type="molecule type" value="Genomic_DNA"/>
</dbReference>
<reference evidence="17" key="3">
    <citation type="journal article" date="2023" name="Microbiol. Resour. Announc.">
        <title>Draft Genome Sequence of Granulicatella sp. Strain S8, Isolated from a Marine Fish, Seriola quinqueradiata.</title>
        <authorList>
            <person name="Lee M."/>
            <person name="Farooq A."/>
            <person name="Jeong J.B."/>
            <person name="Jung M.Y."/>
        </authorList>
    </citation>
    <scope>NUCLEOTIDE SEQUENCE</scope>
    <source>
        <strain evidence="17">S8</strain>
    </source>
</reference>
<sequence length="843" mass="90675">MSKEIKSTCCESHTHREKENCCQNQTKVVTDSCCESTPSSSESNCCLEKEQSSCCSEDKEEVDDCCHYEKESKENTSPIKKTYQVSGMDCGSCALTIEKGLKQLSGIEEVQVNFSTGKMNVTVSNNDILNTIPKHVEKLGYQLVQTLSKNEHTLKVTGMDCGGCAQTIEKHFSKMKEIDTVSVSFANGSMVVAHTNPLTEIKKELKKLGYQGVVEKEQTAIAKKGTIDSATKNLILSGILLLLGYGSSVFSINLPIAPFFFAASMMISGWRPARSAFYAVQSKSLDMNVLMVTAAIGAGIIGEWGEGALVVFLFAIGNYLQNKAVERTRRSIQGLMDLTPQTAFVKSGTTFVEVAVENILLGDTLLVKAGERIPLDGLVTKGNSMVDQSPITGESIPVYKSEQAEVFAGTINQEGSLEIKVTHLSEDSTIAHIIQMVEDAQANKAPSEAFVDKFAKIYTPIVFILALGVMILPTVVFQADFATWFYRGLELLVVACPCALIISTPVSIVSAIGNAAKNGVLIKGGTFLEKAGELTAIAFDKTGTITEGKPQVTEVSVYEGSKETFLQILASLEGHTTHPIGKAIVSFVEEQELSMIESTDFQTITGKGIEATIDGQKYYAGSTSLFSEKVFSSTHRQAAENLEKTGHTIVFLGTDTKIIGLVGVADKIRQTSKDAITQLSSVGIRKTVMLTGDNQGAAQKIANEAGVSDVKANLLPEDKVLAIEELKQQEVVAMIGDGINDAPALAIADLGIAMGGAGTDTAIETADIVLMADNLEKLPYTIDLSKRALKIIKQNIIFSLVIKLIALVFIFPGWLSLWMAVLSDSGAAVIVTLNALRLAKIKK</sequence>
<dbReference type="SFLD" id="SFLDS00003">
    <property type="entry name" value="Haloacid_Dehalogenase"/>
    <property type="match status" value="1"/>
</dbReference>
<dbReference type="Pfam" id="PF00403">
    <property type="entry name" value="HMA"/>
    <property type="match status" value="2"/>
</dbReference>
<dbReference type="NCBIfam" id="TIGR01511">
    <property type="entry name" value="ATPase-IB1_Cu"/>
    <property type="match status" value="1"/>
</dbReference>
<dbReference type="InterPro" id="IPR036412">
    <property type="entry name" value="HAD-like_sf"/>
</dbReference>
<evidence type="ECO:0000313" key="17">
    <source>
        <dbReference type="EMBL" id="MCQ9209174.1"/>
    </source>
</evidence>
<dbReference type="InterPro" id="IPR051014">
    <property type="entry name" value="Cation_Transport_ATPase_IB"/>
</dbReference>
<evidence type="ECO:0000256" key="10">
    <source>
        <dbReference type="ARBA" id="ARBA00022967"/>
    </source>
</evidence>
<evidence type="ECO:0000256" key="6">
    <source>
        <dbReference type="ARBA" id="ARBA00022692"/>
    </source>
</evidence>
<evidence type="ECO:0000256" key="12">
    <source>
        <dbReference type="ARBA" id="ARBA00023136"/>
    </source>
</evidence>
<keyword evidence="12 15" id="KW-0472">Membrane</keyword>
<evidence type="ECO:0000256" key="5">
    <source>
        <dbReference type="ARBA" id="ARBA00022553"/>
    </source>
</evidence>
<keyword evidence="7 15" id="KW-0479">Metal-binding</keyword>
<evidence type="ECO:0000259" key="16">
    <source>
        <dbReference type="PROSITE" id="PS50846"/>
    </source>
</evidence>
<dbReference type="InterPro" id="IPR027256">
    <property type="entry name" value="P-typ_ATPase_IB"/>
</dbReference>
<keyword evidence="9 15" id="KW-0067">ATP-binding</keyword>
<evidence type="ECO:0000256" key="2">
    <source>
        <dbReference type="ARBA" id="ARBA00006024"/>
    </source>
</evidence>
<dbReference type="SFLD" id="SFLDG00002">
    <property type="entry name" value="C1.7:_P-type_atpase_like"/>
    <property type="match status" value="1"/>
</dbReference>
<dbReference type="InterPro" id="IPR023214">
    <property type="entry name" value="HAD_sf"/>
</dbReference>
<dbReference type="InterPro" id="IPR017969">
    <property type="entry name" value="Heavy-metal-associated_CS"/>
</dbReference>
<dbReference type="CDD" id="cd00371">
    <property type="entry name" value="HMA"/>
    <property type="match status" value="2"/>
</dbReference>
<dbReference type="Gene3D" id="3.40.50.1000">
    <property type="entry name" value="HAD superfamily/HAD-like"/>
    <property type="match status" value="1"/>
</dbReference>
<evidence type="ECO:0000256" key="11">
    <source>
        <dbReference type="ARBA" id="ARBA00022989"/>
    </source>
</evidence>
<feature type="domain" description="HMA" evidence="16">
    <location>
        <begin position="150"/>
        <end position="213"/>
    </location>
</feature>
<dbReference type="SUPFAM" id="SSF55008">
    <property type="entry name" value="HMA, heavy metal-associated domain"/>
    <property type="match status" value="2"/>
</dbReference>
<dbReference type="Gene3D" id="2.70.150.10">
    <property type="entry name" value="Calcium-transporting ATPase, cytoplasmic transduction domain A"/>
    <property type="match status" value="1"/>
</dbReference>
<dbReference type="InterPro" id="IPR023299">
    <property type="entry name" value="ATPase_P-typ_cyto_dom_N"/>
</dbReference>
<comment type="similarity">
    <text evidence="2 15">Belongs to the cation transport ATPase (P-type) (TC 3.A.3) family. Type IB subfamily.</text>
</comment>
<dbReference type="SFLD" id="SFLDF00027">
    <property type="entry name" value="p-type_atpase"/>
    <property type="match status" value="1"/>
</dbReference>
<dbReference type="InterPro" id="IPR044492">
    <property type="entry name" value="P_typ_ATPase_HD_dom"/>
</dbReference>
<feature type="transmembrane region" description="Helical" evidence="15">
    <location>
        <begin position="457"/>
        <end position="479"/>
    </location>
</feature>
<dbReference type="Proteomes" id="UP001059480">
    <property type="component" value="Unassembled WGS sequence"/>
</dbReference>
<reference evidence="17" key="2">
    <citation type="journal article" date="2023" name="Curr. Microbiol.">
        <title>Granulicatella seriolae sp. nov., a Novel Facultative Anaerobe Isolated from Yellowtail Marine Fish.</title>
        <authorList>
            <person name="Lee M."/>
            <person name="Choi Y.J."/>
            <person name="Farooq A."/>
            <person name="Jeong J.B."/>
            <person name="Jung M.Y."/>
        </authorList>
    </citation>
    <scope>NUCLEOTIDE SEQUENCE</scope>
    <source>
        <strain evidence="17">S8</strain>
    </source>
</reference>
<keyword evidence="10" id="KW-1278">Translocase</keyword>
<dbReference type="NCBIfam" id="TIGR01512">
    <property type="entry name" value="ATPase-IB2_Cd"/>
    <property type="match status" value="1"/>
</dbReference>
<gene>
    <name evidence="17" type="ORF">NPA36_01160</name>
</gene>
<dbReference type="Gene3D" id="3.30.70.100">
    <property type="match status" value="2"/>
</dbReference>
<dbReference type="PRINTS" id="PR00119">
    <property type="entry name" value="CATATPASE"/>
</dbReference>
<evidence type="ECO:0000256" key="3">
    <source>
        <dbReference type="ARBA" id="ARBA00022475"/>
    </source>
</evidence>
<dbReference type="PRINTS" id="PR00941">
    <property type="entry name" value="CDATPASE"/>
</dbReference>
<evidence type="ECO:0000256" key="14">
    <source>
        <dbReference type="ARBA" id="ARBA00049338"/>
    </source>
</evidence>
<feature type="domain" description="HMA" evidence="16">
    <location>
        <begin position="79"/>
        <end position="144"/>
    </location>
</feature>
<dbReference type="PROSITE" id="PS01047">
    <property type="entry name" value="HMA_1"/>
    <property type="match status" value="1"/>
</dbReference>
<dbReference type="InterPro" id="IPR023298">
    <property type="entry name" value="ATPase_P-typ_TM_dom_sf"/>
</dbReference>
<keyword evidence="6 15" id="KW-0812">Transmembrane</keyword>
<evidence type="ECO:0000256" key="1">
    <source>
        <dbReference type="ARBA" id="ARBA00004651"/>
    </source>
</evidence>
<evidence type="ECO:0000256" key="4">
    <source>
        <dbReference type="ARBA" id="ARBA00022539"/>
    </source>
</evidence>
<dbReference type="InterPro" id="IPR001757">
    <property type="entry name" value="P_typ_ATPase"/>
</dbReference>
<keyword evidence="18" id="KW-1185">Reference proteome</keyword>
<dbReference type="PANTHER" id="PTHR48085">
    <property type="entry name" value="CADMIUM/ZINC-TRANSPORTING ATPASE HMA2-RELATED"/>
    <property type="match status" value="1"/>
</dbReference>
<dbReference type="EC" id="7.2.2.21" evidence="13"/>
<dbReference type="InterPro" id="IPR059000">
    <property type="entry name" value="ATPase_P-type_domA"/>
</dbReference>
<feature type="transmembrane region" description="Helical" evidence="15">
    <location>
        <begin position="491"/>
        <end position="513"/>
    </location>
</feature>
<evidence type="ECO:0000256" key="15">
    <source>
        <dbReference type="RuleBase" id="RU362081"/>
    </source>
</evidence>
<dbReference type="Gene3D" id="3.40.1110.10">
    <property type="entry name" value="Calcium-transporting ATPase, cytoplasmic domain N"/>
    <property type="match status" value="1"/>
</dbReference>
<keyword evidence="11 15" id="KW-1133">Transmembrane helix</keyword>
<dbReference type="Pfam" id="PF00702">
    <property type="entry name" value="Hydrolase"/>
    <property type="match status" value="1"/>
</dbReference>
<evidence type="ECO:0000256" key="13">
    <source>
        <dbReference type="ARBA" id="ARBA00039103"/>
    </source>
</evidence>
<keyword evidence="4" id="KW-0104">Cadmium</keyword>
<feature type="transmembrane region" description="Helical" evidence="15">
    <location>
        <begin position="287"/>
        <end position="320"/>
    </location>
</feature>
<keyword evidence="8 15" id="KW-0547">Nucleotide-binding</keyword>
<evidence type="ECO:0000256" key="9">
    <source>
        <dbReference type="ARBA" id="ARBA00022840"/>
    </source>
</evidence>
<dbReference type="NCBIfam" id="TIGR01494">
    <property type="entry name" value="ATPase_P-type"/>
    <property type="match status" value="1"/>
</dbReference>
<dbReference type="InterPro" id="IPR006121">
    <property type="entry name" value="HMA_dom"/>
</dbReference>
<keyword evidence="5" id="KW-0597">Phosphoprotein</keyword>
<feature type="transmembrane region" description="Helical" evidence="15">
    <location>
        <begin position="234"/>
        <end position="267"/>
    </location>
</feature>
<dbReference type="SUPFAM" id="SSF81665">
    <property type="entry name" value="Calcium ATPase, transmembrane domain M"/>
    <property type="match status" value="1"/>
</dbReference>
<dbReference type="PROSITE" id="PS01229">
    <property type="entry name" value="COF_2"/>
    <property type="match status" value="1"/>
</dbReference>
<dbReference type="PROSITE" id="PS50846">
    <property type="entry name" value="HMA_2"/>
    <property type="match status" value="2"/>
</dbReference>
<comment type="caution">
    <text evidence="17">The sequence shown here is derived from an EMBL/GenBank/DDBJ whole genome shotgun (WGS) entry which is preliminary data.</text>
</comment>
<feature type="transmembrane region" description="Helical" evidence="15">
    <location>
        <begin position="796"/>
        <end position="815"/>
    </location>
</feature>
<evidence type="ECO:0000256" key="7">
    <source>
        <dbReference type="ARBA" id="ARBA00022723"/>
    </source>
</evidence>
<dbReference type="InterPro" id="IPR036163">
    <property type="entry name" value="HMA_dom_sf"/>
</dbReference>
<dbReference type="PROSITE" id="PS00154">
    <property type="entry name" value="ATPASE_E1_E2"/>
    <property type="match status" value="1"/>
</dbReference>
<name>A0ABT1WKV5_9LACT</name>
<accession>A0ABT1WKV5</accession>